<sequence length="344" mass="38020">MEREHITLKDIAKVAGVSTATASLALAGDPRVNIKTKRNVEEVARRLKYVPNEIGRSLRAKKAETIALIFPNTPHNAFTHPYFVQLLEGITEILVQNGFHLLLSTSPTETDEAASYDLILKNRRADGIILWPASIKDSNILRIVESGYPVVYLGRWHHDDVLTVERDDFGGAYLATEHLLKAGRKRILHVTGPQSFQVSIDRLEGYKRALQDYKVLFEPQLVVEADYTMESGYEAITRAEQAAISYDSVFAGNDRMAIGAMKALQTLGRSIPGDVAVVGYDNIEMATMTHPTLTTIEQPMDVIGRIAAEKLIHKLTNKGTAEGIEDKQSVVPAKLVIRESCGGK</sequence>
<evidence type="ECO:0000259" key="4">
    <source>
        <dbReference type="PROSITE" id="PS50932"/>
    </source>
</evidence>
<keyword evidence="6" id="KW-1185">Reference proteome</keyword>
<proteinExistence type="predicted"/>
<dbReference type="RefSeq" id="WP_209748431.1">
    <property type="nucleotide sequence ID" value="NZ_JBHSMH010000054.1"/>
</dbReference>
<evidence type="ECO:0000256" key="1">
    <source>
        <dbReference type="ARBA" id="ARBA00023015"/>
    </source>
</evidence>
<name>A0ABW0LZR6_9BACL</name>
<protein>
    <submittedName>
        <fullName evidence="5">LacI family DNA-binding transcriptional regulator</fullName>
    </submittedName>
</protein>
<evidence type="ECO:0000256" key="2">
    <source>
        <dbReference type="ARBA" id="ARBA00023125"/>
    </source>
</evidence>
<dbReference type="InterPro" id="IPR001761">
    <property type="entry name" value="Peripla_BP/Lac1_sug-bd_dom"/>
</dbReference>
<feature type="domain" description="HTH lacI-type" evidence="4">
    <location>
        <begin position="6"/>
        <end position="60"/>
    </location>
</feature>
<dbReference type="CDD" id="cd01392">
    <property type="entry name" value="HTH_LacI"/>
    <property type="match status" value="1"/>
</dbReference>
<comment type="caution">
    <text evidence="5">The sequence shown here is derived from an EMBL/GenBank/DDBJ whole genome shotgun (WGS) entry which is preliminary data.</text>
</comment>
<dbReference type="InterPro" id="IPR028082">
    <property type="entry name" value="Peripla_BP_I"/>
</dbReference>
<organism evidence="5 6">
    <name type="scientific">Cohnella suwonensis</name>
    <dbReference type="NCBI Taxonomy" id="696072"/>
    <lineage>
        <taxon>Bacteria</taxon>
        <taxon>Bacillati</taxon>
        <taxon>Bacillota</taxon>
        <taxon>Bacilli</taxon>
        <taxon>Bacillales</taxon>
        <taxon>Paenibacillaceae</taxon>
        <taxon>Cohnella</taxon>
    </lineage>
</organism>
<dbReference type="SUPFAM" id="SSF47413">
    <property type="entry name" value="lambda repressor-like DNA-binding domains"/>
    <property type="match status" value="1"/>
</dbReference>
<evidence type="ECO:0000313" key="6">
    <source>
        <dbReference type="Proteomes" id="UP001596105"/>
    </source>
</evidence>
<dbReference type="GO" id="GO:0003677">
    <property type="term" value="F:DNA binding"/>
    <property type="evidence" value="ECO:0007669"/>
    <property type="project" value="UniProtKB-KW"/>
</dbReference>
<dbReference type="PANTHER" id="PTHR30146:SF120">
    <property type="entry name" value="ALANINE RACEMASE"/>
    <property type="match status" value="1"/>
</dbReference>
<dbReference type="Pfam" id="PF00532">
    <property type="entry name" value="Peripla_BP_1"/>
    <property type="match status" value="1"/>
</dbReference>
<accession>A0ABW0LZR6</accession>
<gene>
    <name evidence="5" type="ORF">ACFPPD_16160</name>
</gene>
<dbReference type="SUPFAM" id="SSF53822">
    <property type="entry name" value="Periplasmic binding protein-like I"/>
    <property type="match status" value="1"/>
</dbReference>
<dbReference type="PROSITE" id="PS00356">
    <property type="entry name" value="HTH_LACI_1"/>
    <property type="match status" value="1"/>
</dbReference>
<reference evidence="6" key="1">
    <citation type="journal article" date="2019" name="Int. J. Syst. Evol. Microbiol.">
        <title>The Global Catalogue of Microorganisms (GCM) 10K type strain sequencing project: providing services to taxonomists for standard genome sequencing and annotation.</title>
        <authorList>
            <consortium name="The Broad Institute Genomics Platform"/>
            <consortium name="The Broad Institute Genome Sequencing Center for Infectious Disease"/>
            <person name="Wu L."/>
            <person name="Ma J."/>
        </authorList>
    </citation>
    <scope>NUCLEOTIDE SEQUENCE [LARGE SCALE GENOMIC DNA]</scope>
    <source>
        <strain evidence="6">CCUG 57113</strain>
    </source>
</reference>
<dbReference type="Gene3D" id="1.10.260.40">
    <property type="entry name" value="lambda repressor-like DNA-binding domains"/>
    <property type="match status" value="1"/>
</dbReference>
<dbReference type="InterPro" id="IPR010982">
    <property type="entry name" value="Lambda_DNA-bd_dom_sf"/>
</dbReference>
<keyword evidence="3" id="KW-0804">Transcription</keyword>
<keyword evidence="1" id="KW-0805">Transcription regulation</keyword>
<dbReference type="Proteomes" id="UP001596105">
    <property type="component" value="Unassembled WGS sequence"/>
</dbReference>
<dbReference type="PANTHER" id="PTHR30146">
    <property type="entry name" value="LACI-RELATED TRANSCRIPTIONAL REPRESSOR"/>
    <property type="match status" value="1"/>
</dbReference>
<dbReference type="PROSITE" id="PS50932">
    <property type="entry name" value="HTH_LACI_2"/>
    <property type="match status" value="1"/>
</dbReference>
<dbReference type="SMART" id="SM00354">
    <property type="entry name" value="HTH_LACI"/>
    <property type="match status" value="1"/>
</dbReference>
<dbReference type="EMBL" id="JBHSMH010000054">
    <property type="protein sequence ID" value="MFC5470241.1"/>
    <property type="molecule type" value="Genomic_DNA"/>
</dbReference>
<evidence type="ECO:0000256" key="3">
    <source>
        <dbReference type="ARBA" id="ARBA00023163"/>
    </source>
</evidence>
<dbReference type="CDD" id="cd06267">
    <property type="entry name" value="PBP1_LacI_sugar_binding-like"/>
    <property type="match status" value="1"/>
</dbReference>
<dbReference type="InterPro" id="IPR000843">
    <property type="entry name" value="HTH_LacI"/>
</dbReference>
<dbReference type="Pfam" id="PF00356">
    <property type="entry name" value="LacI"/>
    <property type="match status" value="1"/>
</dbReference>
<dbReference type="Gene3D" id="3.40.50.2300">
    <property type="match status" value="2"/>
</dbReference>
<keyword evidence="2 5" id="KW-0238">DNA-binding</keyword>
<evidence type="ECO:0000313" key="5">
    <source>
        <dbReference type="EMBL" id="MFC5470241.1"/>
    </source>
</evidence>